<name>A0A106BR39_THIDE</name>
<dbReference type="EMBL" id="LDUG01000018">
    <property type="protein sequence ID" value="KVW97090.1"/>
    <property type="molecule type" value="Genomic_DNA"/>
</dbReference>
<comment type="caution">
    <text evidence="1">The sequence shown here is derived from an EMBL/GenBank/DDBJ whole genome shotgun (WGS) entry which is preliminary data.</text>
</comment>
<dbReference type="STRING" id="1123392.GCA_000376425_00740"/>
<evidence type="ECO:0000313" key="2">
    <source>
        <dbReference type="Proteomes" id="UP000064243"/>
    </source>
</evidence>
<keyword evidence="2" id="KW-1185">Reference proteome</keyword>
<dbReference type="AlphaFoldDB" id="A0A106BR39"/>
<dbReference type="SMART" id="SM00710">
    <property type="entry name" value="PbH1"/>
    <property type="match status" value="4"/>
</dbReference>
<dbReference type="InterPro" id="IPR006626">
    <property type="entry name" value="PbH1"/>
</dbReference>
<protein>
    <recommendedName>
        <fullName evidence="3">Right handed beta helix domain-containing protein</fullName>
    </recommendedName>
</protein>
<proteinExistence type="predicted"/>
<accession>A0A106BR39</accession>
<sequence>MAAAADYRAGTEDYRDYLRRLQPGDRLLLEPGDYRQGLPLSNLSGHAGQPIVIEAADSAAPPRFIARPRANTVSLVNVRHLVLRHLQLDGGNLPVDAVKAEGHSRYADFITLEHLFIHDHAASQQNVGISTKCPAFGWVVRNNRIERVGTGMYFGDADGSDPFVGGVIEGNRITHTLGYNLQIKHQKFRSSEYADRYDTVIRYNVFSKQDALPGPQARPNVLLGHVPLTGVGSEDRYLVYGNLFLHNPSEALLQVEGRVAVYDNVFINGSGDAIRIQPHNDVPRDMDIFSNTVLASGTGIQVRQAEGAAYRQRVVANVVAAVTPLRGGEAAHNLTLDYQPDWLDVAVAELTPRLLASQPSRRLPDGLVRELAAYPGWQGASRPGANVAPALLRTLDAAQP</sequence>
<dbReference type="InterPro" id="IPR011050">
    <property type="entry name" value="Pectin_lyase_fold/virulence"/>
</dbReference>
<organism evidence="1 2">
    <name type="scientific">Thiobacillus denitrificans</name>
    <dbReference type="NCBI Taxonomy" id="36861"/>
    <lineage>
        <taxon>Bacteria</taxon>
        <taxon>Pseudomonadati</taxon>
        <taxon>Pseudomonadota</taxon>
        <taxon>Betaproteobacteria</taxon>
        <taxon>Nitrosomonadales</taxon>
        <taxon>Thiobacillaceae</taxon>
        <taxon>Thiobacillus</taxon>
    </lineage>
</organism>
<reference evidence="1 2" key="1">
    <citation type="journal article" date="2015" name="Appl. Environ. Microbiol.">
        <title>Aerobic and Anaerobic Thiosulfate Oxidation by a Cold-Adapted, Subglacial Chemoautotroph.</title>
        <authorList>
            <person name="Harrold Z.R."/>
            <person name="Skidmore M.L."/>
            <person name="Hamilton T.L."/>
            <person name="Desch L."/>
            <person name="Amada K."/>
            <person name="van Gelder W."/>
            <person name="Glover K."/>
            <person name="Roden E.E."/>
            <person name="Boyd E.S."/>
        </authorList>
    </citation>
    <scope>NUCLEOTIDE SEQUENCE [LARGE SCALE GENOMIC DNA]</scope>
    <source>
        <strain evidence="1 2">RG</strain>
    </source>
</reference>
<dbReference type="Proteomes" id="UP000064243">
    <property type="component" value="Unassembled WGS sequence"/>
</dbReference>
<evidence type="ECO:0008006" key="3">
    <source>
        <dbReference type="Google" id="ProtNLM"/>
    </source>
</evidence>
<dbReference type="SUPFAM" id="SSF51126">
    <property type="entry name" value="Pectin lyase-like"/>
    <property type="match status" value="1"/>
</dbReference>
<dbReference type="PATRIC" id="fig|36861.3.peg.563"/>
<gene>
    <name evidence="1" type="ORF">ABW22_05510</name>
</gene>
<dbReference type="InterPro" id="IPR012334">
    <property type="entry name" value="Pectin_lyas_fold"/>
</dbReference>
<dbReference type="Gene3D" id="2.160.20.10">
    <property type="entry name" value="Single-stranded right-handed beta-helix, Pectin lyase-like"/>
    <property type="match status" value="1"/>
</dbReference>
<evidence type="ECO:0000313" key="1">
    <source>
        <dbReference type="EMBL" id="KVW97090.1"/>
    </source>
</evidence>